<feature type="domain" description="Peptidase S26" evidence="4">
    <location>
        <begin position="48"/>
        <end position="240"/>
    </location>
</feature>
<evidence type="ECO:0000313" key="6">
    <source>
        <dbReference type="Proteomes" id="UP000632154"/>
    </source>
</evidence>
<accession>A0ABQ3K1J3</accession>
<dbReference type="EMBL" id="BNAL01000006">
    <property type="protein sequence ID" value="GHF97877.1"/>
    <property type="molecule type" value="Genomic_DNA"/>
</dbReference>
<dbReference type="SUPFAM" id="SSF51306">
    <property type="entry name" value="LexA/Signal peptidase"/>
    <property type="match status" value="1"/>
</dbReference>
<dbReference type="Gene3D" id="2.10.109.10">
    <property type="entry name" value="Umud Fragment, subunit A"/>
    <property type="match status" value="1"/>
</dbReference>
<gene>
    <name evidence="5" type="ORF">GCM10017783_07180</name>
</gene>
<dbReference type="RefSeq" id="WP_189642317.1">
    <property type="nucleotide sequence ID" value="NZ_BNAL01000006.1"/>
</dbReference>
<comment type="subcellular location">
    <subcellularLocation>
        <location evidence="2">Membrane</location>
        <topology evidence="2">Single-pass type II membrane protein</topology>
    </subcellularLocation>
</comment>
<evidence type="ECO:0000256" key="2">
    <source>
        <dbReference type="RuleBase" id="RU362042"/>
    </source>
</evidence>
<protein>
    <recommendedName>
        <fullName evidence="2">Signal peptidase I</fullName>
        <ecNumber evidence="2">3.4.21.89</ecNumber>
    </recommendedName>
</protein>
<comment type="caution">
    <text evidence="5">The sequence shown here is derived from an EMBL/GenBank/DDBJ whole genome shotgun (WGS) entry which is preliminary data.</text>
</comment>
<comment type="similarity">
    <text evidence="1 2">Belongs to the peptidase S26 family.</text>
</comment>
<sequence length="286" mass="31788">MTDSQGQPPQSPSEAYPQSVTGERHLQATSARPAARSGLARLWKDWLEPVLFALLITQFIVTMVKVDGVSMMPNLRDGERVIVPKYEMWLHRLGVGEFDRGDIVVFKPPQAASEVVPTLRQDFYGLWTYRPHLVKRIIGVEGDRIRIQGGDVWINDKPLDASFTTAYWQEQGCWDRDSALANQATSAQQGVMPDQLELTVPENHYFVMGDNRTVNGSEDSRAFGTVPLSDIAGRAAFVVWPIQRPAELGYDCQNSRAGQASSDKESALRTLPAPAGFTELSRQLGE</sequence>
<keyword evidence="2" id="KW-0645">Protease</keyword>
<dbReference type="CDD" id="cd06530">
    <property type="entry name" value="S26_SPase_I"/>
    <property type="match status" value="1"/>
</dbReference>
<dbReference type="PRINTS" id="PR00727">
    <property type="entry name" value="LEADERPTASE"/>
</dbReference>
<dbReference type="Pfam" id="PF10502">
    <property type="entry name" value="Peptidase_S26"/>
    <property type="match status" value="1"/>
</dbReference>
<organism evidence="5 6">
    <name type="scientific">Deinococcus piscis</name>
    <dbReference type="NCBI Taxonomy" id="394230"/>
    <lineage>
        <taxon>Bacteria</taxon>
        <taxon>Thermotogati</taxon>
        <taxon>Deinococcota</taxon>
        <taxon>Deinococci</taxon>
        <taxon>Deinococcales</taxon>
        <taxon>Deinococcaceae</taxon>
        <taxon>Deinococcus</taxon>
    </lineage>
</organism>
<dbReference type="EC" id="3.4.21.89" evidence="2"/>
<evidence type="ECO:0000256" key="3">
    <source>
        <dbReference type="SAM" id="MobiDB-lite"/>
    </source>
</evidence>
<comment type="catalytic activity">
    <reaction evidence="2">
        <text>Cleavage of hydrophobic, N-terminal signal or leader sequences from secreted and periplasmic proteins.</text>
        <dbReference type="EC" id="3.4.21.89"/>
    </reaction>
</comment>
<evidence type="ECO:0000313" key="5">
    <source>
        <dbReference type="EMBL" id="GHF97877.1"/>
    </source>
</evidence>
<feature type="region of interest" description="Disordered" evidence="3">
    <location>
        <begin position="253"/>
        <end position="286"/>
    </location>
</feature>
<name>A0ABQ3K1J3_9DEIO</name>
<dbReference type="NCBIfam" id="TIGR02227">
    <property type="entry name" value="sigpep_I_bact"/>
    <property type="match status" value="1"/>
</dbReference>
<reference evidence="6" key="1">
    <citation type="journal article" date="2019" name="Int. J. Syst. Evol. Microbiol.">
        <title>The Global Catalogue of Microorganisms (GCM) 10K type strain sequencing project: providing services to taxonomists for standard genome sequencing and annotation.</title>
        <authorList>
            <consortium name="The Broad Institute Genomics Platform"/>
            <consortium name="The Broad Institute Genome Sequencing Center for Infectious Disease"/>
            <person name="Wu L."/>
            <person name="Ma J."/>
        </authorList>
    </citation>
    <scope>NUCLEOTIDE SEQUENCE [LARGE SCALE GENOMIC DNA]</scope>
    <source>
        <strain evidence="6">CGMCC 1.18439</strain>
    </source>
</reference>
<feature type="region of interest" description="Disordered" evidence="3">
    <location>
        <begin position="1"/>
        <end position="31"/>
    </location>
</feature>
<evidence type="ECO:0000256" key="1">
    <source>
        <dbReference type="ARBA" id="ARBA00009370"/>
    </source>
</evidence>
<proteinExistence type="inferred from homology"/>
<keyword evidence="6" id="KW-1185">Reference proteome</keyword>
<dbReference type="Proteomes" id="UP000632154">
    <property type="component" value="Unassembled WGS sequence"/>
</dbReference>
<keyword evidence="2" id="KW-0378">Hydrolase</keyword>
<dbReference type="InterPro" id="IPR000223">
    <property type="entry name" value="Pept_S26A_signal_pept_1"/>
</dbReference>
<dbReference type="InterPro" id="IPR019533">
    <property type="entry name" value="Peptidase_S26"/>
</dbReference>
<evidence type="ECO:0000259" key="4">
    <source>
        <dbReference type="Pfam" id="PF10502"/>
    </source>
</evidence>
<feature type="compositionally biased region" description="Polar residues" evidence="3">
    <location>
        <begin position="1"/>
        <end position="21"/>
    </location>
</feature>
<dbReference type="PANTHER" id="PTHR43390">
    <property type="entry name" value="SIGNAL PEPTIDASE I"/>
    <property type="match status" value="1"/>
</dbReference>
<dbReference type="PANTHER" id="PTHR43390:SF1">
    <property type="entry name" value="CHLOROPLAST PROCESSING PEPTIDASE"/>
    <property type="match status" value="1"/>
</dbReference>
<dbReference type="InterPro" id="IPR036286">
    <property type="entry name" value="LexA/Signal_pep-like_sf"/>
</dbReference>